<feature type="non-terminal residue" evidence="3">
    <location>
        <position position="337"/>
    </location>
</feature>
<keyword evidence="1" id="KW-0472">Membrane</keyword>
<feature type="non-terminal residue" evidence="3">
    <location>
        <position position="1"/>
    </location>
</feature>
<reference evidence="3" key="1">
    <citation type="submission" date="2015-11" db="EMBL/GenBank/DDBJ databases">
        <title>De novo transcriptome assembly of four potential Pierce s Disease insect vectors from Arizona vineyards.</title>
        <authorList>
            <person name="Tassone E.E."/>
        </authorList>
    </citation>
    <scope>NUCLEOTIDE SEQUENCE</scope>
</reference>
<feature type="transmembrane region" description="Helical" evidence="1">
    <location>
        <begin position="268"/>
        <end position="288"/>
    </location>
</feature>
<accession>A0A1B6FH62</accession>
<proteinExistence type="predicted"/>
<dbReference type="AlphaFoldDB" id="A0A1B6FH62"/>
<protein>
    <recommendedName>
        <fullName evidence="2">Nose resistant-to-fluoxetine protein N-terminal domain-containing protein</fullName>
    </recommendedName>
</protein>
<gene>
    <name evidence="3" type="ORF">g.6782</name>
</gene>
<dbReference type="InterPro" id="IPR052728">
    <property type="entry name" value="O2_lipid_transport_reg"/>
</dbReference>
<name>A0A1B6FH62_9HEMI</name>
<keyword evidence="1" id="KW-1133">Transmembrane helix</keyword>
<feature type="transmembrane region" description="Helical" evidence="1">
    <location>
        <begin position="308"/>
        <end position="328"/>
    </location>
</feature>
<keyword evidence="1" id="KW-0812">Transmembrane</keyword>
<dbReference type="EMBL" id="GECZ01020476">
    <property type="protein sequence ID" value="JAS49293.1"/>
    <property type="molecule type" value="Transcribed_RNA"/>
</dbReference>
<dbReference type="Pfam" id="PF20146">
    <property type="entry name" value="NRF"/>
    <property type="match status" value="1"/>
</dbReference>
<evidence type="ECO:0000256" key="1">
    <source>
        <dbReference type="SAM" id="Phobius"/>
    </source>
</evidence>
<evidence type="ECO:0000259" key="2">
    <source>
        <dbReference type="SMART" id="SM00703"/>
    </source>
</evidence>
<sequence length="337" mass="38689">TWHILYILHVQAEERWRPYEVVDSEVLQKARDFQDALLPLPSHVIHYLVKTTASLYLPIKADPGLCRSHSQYTLHSVLKSELWALRMMDASSKVPSGVLDGTIQDLGNYDQCLRIEDPERRFTGQHCVVDARGVLPDRLDTYFKNMAWFEDLPWGFVTFSLCVPSSCDSQDIITHLYKVLEATGFNTSTTEFEIFCSSKEPLQFRTKDWVAVGISTTIVFLMVLSTFYELRTSGKKSELLSSFSMISNWQELKDTRVSSSDISCLNGLRVILSFLVMITHRVICFRLLPTVNYTSSLEIRNNPWMALLWSSNLATEIFFLIAGIVRAYNFLRKRRSG</sequence>
<feature type="domain" description="Nose resistant-to-fluoxetine protein N-terminal" evidence="2">
    <location>
        <begin position="63"/>
        <end position="198"/>
    </location>
</feature>
<dbReference type="InterPro" id="IPR006621">
    <property type="entry name" value="Nose-resist-to-fluoxetine_N"/>
</dbReference>
<dbReference type="PANTHER" id="PTHR11161">
    <property type="entry name" value="O-ACYLTRANSFERASE"/>
    <property type="match status" value="1"/>
</dbReference>
<evidence type="ECO:0000313" key="3">
    <source>
        <dbReference type="EMBL" id="JAS49293.1"/>
    </source>
</evidence>
<feature type="transmembrane region" description="Helical" evidence="1">
    <location>
        <begin position="209"/>
        <end position="228"/>
    </location>
</feature>
<dbReference type="PANTHER" id="PTHR11161:SF0">
    <property type="entry name" value="O-ACYLTRANSFERASE LIKE PROTEIN"/>
    <property type="match status" value="1"/>
</dbReference>
<dbReference type="SMART" id="SM00703">
    <property type="entry name" value="NRF"/>
    <property type="match status" value="1"/>
</dbReference>
<organism evidence="3">
    <name type="scientific">Cuerna arida</name>
    <dbReference type="NCBI Taxonomy" id="1464854"/>
    <lineage>
        <taxon>Eukaryota</taxon>
        <taxon>Metazoa</taxon>
        <taxon>Ecdysozoa</taxon>
        <taxon>Arthropoda</taxon>
        <taxon>Hexapoda</taxon>
        <taxon>Insecta</taxon>
        <taxon>Pterygota</taxon>
        <taxon>Neoptera</taxon>
        <taxon>Paraneoptera</taxon>
        <taxon>Hemiptera</taxon>
        <taxon>Auchenorrhyncha</taxon>
        <taxon>Membracoidea</taxon>
        <taxon>Cicadellidae</taxon>
        <taxon>Cicadellinae</taxon>
        <taxon>Proconiini</taxon>
        <taxon>Cuerna</taxon>
    </lineage>
</organism>